<evidence type="ECO:0000256" key="5">
    <source>
        <dbReference type="ARBA" id="ARBA00023159"/>
    </source>
</evidence>
<dbReference type="Pfam" id="PF20452">
    <property type="entry name" value="Calmod_bind_C"/>
    <property type="match status" value="1"/>
</dbReference>
<evidence type="ECO:0000256" key="3">
    <source>
        <dbReference type="ARBA" id="ARBA00023015"/>
    </source>
</evidence>
<evidence type="ECO:0000313" key="11">
    <source>
        <dbReference type="EMBL" id="KAK9735673.1"/>
    </source>
</evidence>
<dbReference type="InterPro" id="IPR046830">
    <property type="entry name" value="Calmod_bind_M"/>
</dbReference>
<evidence type="ECO:0000256" key="1">
    <source>
        <dbReference type="ARBA" id="ARBA00004123"/>
    </source>
</evidence>
<evidence type="ECO:0000259" key="8">
    <source>
        <dbReference type="Pfam" id="PF07887"/>
    </source>
</evidence>
<name>A0AAW1LPK2_SAPOF</name>
<evidence type="ECO:0008006" key="13">
    <source>
        <dbReference type="Google" id="ProtNLM"/>
    </source>
</evidence>
<comment type="similarity">
    <text evidence="2">Belongs to the plant ACBP60 protein family.</text>
</comment>
<dbReference type="GO" id="GO:0005516">
    <property type="term" value="F:calmodulin binding"/>
    <property type="evidence" value="ECO:0007669"/>
    <property type="project" value="InterPro"/>
</dbReference>
<dbReference type="GO" id="GO:0043565">
    <property type="term" value="F:sequence-specific DNA binding"/>
    <property type="evidence" value="ECO:0007669"/>
    <property type="project" value="TreeGrafter"/>
</dbReference>
<evidence type="ECO:0000259" key="10">
    <source>
        <dbReference type="Pfam" id="PF20452"/>
    </source>
</evidence>
<dbReference type="AlphaFoldDB" id="A0AAW1LPK2"/>
<evidence type="ECO:0000256" key="2">
    <source>
        <dbReference type="ARBA" id="ARBA00007214"/>
    </source>
</evidence>
<dbReference type="InterPro" id="IPR046829">
    <property type="entry name" value="Calmod_bind_C"/>
</dbReference>
<dbReference type="InterPro" id="IPR012416">
    <property type="entry name" value="CBP60"/>
</dbReference>
<dbReference type="GO" id="GO:0003700">
    <property type="term" value="F:DNA-binding transcription factor activity"/>
    <property type="evidence" value="ECO:0007669"/>
    <property type="project" value="TreeGrafter"/>
</dbReference>
<dbReference type="Pfam" id="PF20451">
    <property type="entry name" value="Calmod_bind_M"/>
    <property type="match status" value="1"/>
</dbReference>
<proteinExistence type="inferred from homology"/>
<organism evidence="11 12">
    <name type="scientific">Saponaria officinalis</name>
    <name type="common">Common soapwort</name>
    <name type="synonym">Lychnis saponaria</name>
    <dbReference type="NCBI Taxonomy" id="3572"/>
    <lineage>
        <taxon>Eukaryota</taxon>
        <taxon>Viridiplantae</taxon>
        <taxon>Streptophyta</taxon>
        <taxon>Embryophyta</taxon>
        <taxon>Tracheophyta</taxon>
        <taxon>Spermatophyta</taxon>
        <taxon>Magnoliopsida</taxon>
        <taxon>eudicotyledons</taxon>
        <taxon>Gunneridae</taxon>
        <taxon>Pentapetalae</taxon>
        <taxon>Caryophyllales</taxon>
        <taxon>Caryophyllaceae</taxon>
        <taxon>Caryophylleae</taxon>
        <taxon>Saponaria</taxon>
    </lineage>
</organism>
<reference evidence="11" key="1">
    <citation type="submission" date="2024-03" db="EMBL/GenBank/DDBJ databases">
        <title>WGS assembly of Saponaria officinalis var. Norfolk2.</title>
        <authorList>
            <person name="Jenkins J."/>
            <person name="Shu S."/>
            <person name="Grimwood J."/>
            <person name="Barry K."/>
            <person name="Goodstein D."/>
            <person name="Schmutz J."/>
            <person name="Leebens-Mack J."/>
            <person name="Osbourn A."/>
        </authorList>
    </citation>
    <scope>NUCLEOTIDE SEQUENCE [LARGE SCALE GENOMIC DNA]</scope>
    <source>
        <strain evidence="11">JIC</strain>
    </source>
</reference>
<evidence type="ECO:0000256" key="4">
    <source>
        <dbReference type="ARBA" id="ARBA00023125"/>
    </source>
</evidence>
<dbReference type="EMBL" id="JBDFQZ010000004">
    <property type="protein sequence ID" value="KAK9735673.1"/>
    <property type="molecule type" value="Genomic_DNA"/>
</dbReference>
<dbReference type="GO" id="GO:0005634">
    <property type="term" value="C:nucleus"/>
    <property type="evidence" value="ECO:0007669"/>
    <property type="project" value="UniProtKB-SubCell"/>
</dbReference>
<comment type="subcellular location">
    <subcellularLocation>
        <location evidence="1">Nucleus</location>
    </subcellularLocation>
</comment>
<evidence type="ECO:0000259" key="9">
    <source>
        <dbReference type="Pfam" id="PF20451"/>
    </source>
</evidence>
<keyword evidence="7" id="KW-0539">Nucleus</keyword>
<evidence type="ECO:0000256" key="6">
    <source>
        <dbReference type="ARBA" id="ARBA00023163"/>
    </source>
</evidence>
<dbReference type="InterPro" id="IPR046831">
    <property type="entry name" value="Calmodulin_bind_N"/>
</dbReference>
<keyword evidence="3" id="KW-0805">Transcription regulation</keyword>
<protein>
    <recommendedName>
        <fullName evidence="13">Calmodulin-binding protein</fullName>
    </recommendedName>
</protein>
<feature type="domain" description="Calmodulin binding protein-like N-terminal" evidence="8">
    <location>
        <begin position="84"/>
        <end position="226"/>
    </location>
</feature>
<dbReference type="PANTHER" id="PTHR31713:SF43">
    <property type="entry name" value="CALMODULIN-BINDING PROTEIN 60 G"/>
    <property type="match status" value="1"/>
</dbReference>
<accession>A0AAW1LPK2</accession>
<gene>
    <name evidence="11" type="ORF">RND81_04G218800</name>
</gene>
<feature type="domain" description="Calmodulin binding protein central" evidence="9">
    <location>
        <begin position="239"/>
        <end position="304"/>
    </location>
</feature>
<keyword evidence="6" id="KW-0804">Transcription</keyword>
<sequence length="489" mass="54950">MVLKRHFGDEANNNSPSSKFQKVVRYVMRDASLQEVAEKLAVMLETTLRKVMKEELEQHIDACLHSSPRRSLLHHHESSPSRGFQLQFTTKLPGTLFSNGRIPPLEIQLIDTNTKNVIHSGQLSSIKVEIVAVSGDFAANGLENWTKTKFNDSVLRERQGKRPLLIGDLSIVLVNGVGSLVNVTFTDNSSWIRCRKFKLGARVVSSASIGSGIKEAVSDAFVVLDHRGESYQKHSKPSLDDPVWRLRKISKVGASRNKLESHGITTVRDFLMRYYMDPSSLRRVLGKSVANRSWDTVVRHANDCHLENTYYHFCSESDSIVLLLNCVYKVIAVKFTDQDYQSLDSLNIYQKALVEKVKQYAYLNLNEVVQLHNSPDISSLKLPTVDHDVPFSSSLMNHGDFSIDQDEPNDKQTDFNLLDTASYPGTAEQGCYQTEDESTSQTDQPIPVQWFAQPSFVTGNSSSLPSVGGYNWYSSDSPNLTFAHNHQSF</sequence>
<dbReference type="PANTHER" id="PTHR31713">
    <property type="entry name" value="OS02G0177800 PROTEIN"/>
    <property type="match status" value="1"/>
</dbReference>
<feature type="domain" description="Calmodulin binding protein C-terminal" evidence="10">
    <location>
        <begin position="310"/>
        <end position="369"/>
    </location>
</feature>
<keyword evidence="4" id="KW-0238">DNA-binding</keyword>
<dbReference type="Proteomes" id="UP001443914">
    <property type="component" value="Unassembled WGS sequence"/>
</dbReference>
<evidence type="ECO:0000256" key="7">
    <source>
        <dbReference type="ARBA" id="ARBA00023242"/>
    </source>
</evidence>
<dbReference type="Pfam" id="PF07887">
    <property type="entry name" value="Calmodulin_bind"/>
    <property type="match status" value="1"/>
</dbReference>
<keyword evidence="12" id="KW-1185">Reference proteome</keyword>
<dbReference type="GO" id="GO:0080142">
    <property type="term" value="P:regulation of salicylic acid biosynthetic process"/>
    <property type="evidence" value="ECO:0007669"/>
    <property type="project" value="TreeGrafter"/>
</dbReference>
<evidence type="ECO:0000313" key="12">
    <source>
        <dbReference type="Proteomes" id="UP001443914"/>
    </source>
</evidence>
<keyword evidence="5" id="KW-0010">Activator</keyword>
<comment type="caution">
    <text evidence="11">The sequence shown here is derived from an EMBL/GenBank/DDBJ whole genome shotgun (WGS) entry which is preliminary data.</text>
</comment>